<evidence type="ECO:0000313" key="1">
    <source>
        <dbReference type="EMBL" id="KAJ1208976.1"/>
    </source>
</evidence>
<accession>A0AAV7W850</accession>
<protein>
    <submittedName>
        <fullName evidence="1">Uncharacterized protein</fullName>
    </submittedName>
</protein>
<keyword evidence="2" id="KW-1185">Reference proteome</keyword>
<sequence length="122" mass="13659">MKRVKETVCIGFEVFSTRSVKHLSHSVARYSTGATPVFNLRAEAREHSAARVLEVHEQVRRPCSRMRSRALRERAEMSARKILSTVEAGPTMPTFNEVSTIFLGTAGINASQLPIDLVFSKR</sequence>
<reference evidence="1" key="1">
    <citation type="journal article" date="2022" name="bioRxiv">
        <title>Sequencing and chromosome-scale assembly of the giantPleurodeles waltlgenome.</title>
        <authorList>
            <person name="Brown T."/>
            <person name="Elewa A."/>
            <person name="Iarovenko S."/>
            <person name="Subramanian E."/>
            <person name="Araus A.J."/>
            <person name="Petzold A."/>
            <person name="Susuki M."/>
            <person name="Suzuki K.-i.T."/>
            <person name="Hayashi T."/>
            <person name="Toyoda A."/>
            <person name="Oliveira C."/>
            <person name="Osipova E."/>
            <person name="Leigh N.D."/>
            <person name="Simon A."/>
            <person name="Yun M.H."/>
        </authorList>
    </citation>
    <scope>NUCLEOTIDE SEQUENCE</scope>
    <source>
        <strain evidence="1">20211129_DDA</strain>
        <tissue evidence="1">Liver</tissue>
    </source>
</reference>
<organism evidence="1 2">
    <name type="scientific">Pleurodeles waltl</name>
    <name type="common">Iberian ribbed newt</name>
    <dbReference type="NCBI Taxonomy" id="8319"/>
    <lineage>
        <taxon>Eukaryota</taxon>
        <taxon>Metazoa</taxon>
        <taxon>Chordata</taxon>
        <taxon>Craniata</taxon>
        <taxon>Vertebrata</taxon>
        <taxon>Euteleostomi</taxon>
        <taxon>Amphibia</taxon>
        <taxon>Batrachia</taxon>
        <taxon>Caudata</taxon>
        <taxon>Salamandroidea</taxon>
        <taxon>Salamandridae</taxon>
        <taxon>Pleurodelinae</taxon>
        <taxon>Pleurodeles</taxon>
    </lineage>
</organism>
<dbReference type="EMBL" id="JANPWB010000002">
    <property type="protein sequence ID" value="KAJ1208976.1"/>
    <property type="molecule type" value="Genomic_DNA"/>
</dbReference>
<proteinExistence type="predicted"/>
<gene>
    <name evidence="1" type="ORF">NDU88_004355</name>
</gene>
<dbReference type="Proteomes" id="UP001066276">
    <property type="component" value="Chromosome 1_2"/>
</dbReference>
<dbReference type="AlphaFoldDB" id="A0AAV7W850"/>
<evidence type="ECO:0000313" key="2">
    <source>
        <dbReference type="Proteomes" id="UP001066276"/>
    </source>
</evidence>
<comment type="caution">
    <text evidence="1">The sequence shown here is derived from an EMBL/GenBank/DDBJ whole genome shotgun (WGS) entry which is preliminary data.</text>
</comment>
<name>A0AAV7W850_PLEWA</name>